<feature type="region of interest" description="Disordered" evidence="7">
    <location>
        <begin position="1200"/>
        <end position="1233"/>
    </location>
</feature>
<dbReference type="Pfam" id="PF05193">
    <property type="entry name" value="Peptidase_M16_C"/>
    <property type="match status" value="1"/>
</dbReference>
<evidence type="ECO:0000259" key="11">
    <source>
        <dbReference type="Pfam" id="PF22456"/>
    </source>
</evidence>
<keyword evidence="2" id="KW-0645">Protease</keyword>
<evidence type="ECO:0000313" key="12">
    <source>
        <dbReference type="EMBL" id="KAK2940799.1"/>
    </source>
</evidence>
<feature type="domain" description="Peptidase M16 middle/third" evidence="10">
    <location>
        <begin position="724"/>
        <end position="875"/>
    </location>
</feature>
<dbReference type="SUPFAM" id="SSF63411">
    <property type="entry name" value="LuxS/MPP-like metallohydrolase"/>
    <property type="match status" value="4"/>
</dbReference>
<evidence type="ECO:0000259" key="9">
    <source>
        <dbReference type="Pfam" id="PF05193"/>
    </source>
</evidence>
<feature type="domain" description="Peptidase M16 C-terminal" evidence="9">
    <location>
        <begin position="191"/>
        <end position="427"/>
    </location>
</feature>
<evidence type="ECO:0000259" key="10">
    <source>
        <dbReference type="Pfam" id="PF16187"/>
    </source>
</evidence>
<evidence type="ECO:0000256" key="3">
    <source>
        <dbReference type="ARBA" id="ARBA00022723"/>
    </source>
</evidence>
<dbReference type="GO" id="GO:0004222">
    <property type="term" value="F:metalloendopeptidase activity"/>
    <property type="evidence" value="ECO:0007669"/>
    <property type="project" value="UniProtKB-EC"/>
</dbReference>
<evidence type="ECO:0000256" key="2">
    <source>
        <dbReference type="ARBA" id="ARBA00022670"/>
    </source>
</evidence>
<dbReference type="InterPro" id="IPR011249">
    <property type="entry name" value="Metalloenz_LuxS/M16"/>
</dbReference>
<keyword evidence="4 12" id="KW-0378">Hydrolase</keyword>
<accession>A0ABQ9WMV1</accession>
<dbReference type="EC" id="3.4.24.56" evidence="12"/>
<feature type="domain" description="Peptidase M16 N-terminal" evidence="8">
    <location>
        <begin position="30"/>
        <end position="162"/>
    </location>
</feature>
<evidence type="ECO:0000256" key="5">
    <source>
        <dbReference type="ARBA" id="ARBA00022833"/>
    </source>
</evidence>
<name>A0ABQ9WMV1_9EUKA</name>
<evidence type="ECO:0000313" key="13">
    <source>
        <dbReference type="Proteomes" id="UP001281761"/>
    </source>
</evidence>
<evidence type="ECO:0000256" key="6">
    <source>
        <dbReference type="ARBA" id="ARBA00023049"/>
    </source>
</evidence>
<dbReference type="InterPro" id="IPR032632">
    <property type="entry name" value="Peptidase_M16_M"/>
</dbReference>
<reference evidence="12 13" key="1">
    <citation type="journal article" date="2022" name="bioRxiv">
        <title>Genomics of Preaxostyla Flagellates Illuminates Evolutionary Transitions and the Path Towards Mitochondrial Loss.</title>
        <authorList>
            <person name="Novak L.V.F."/>
            <person name="Treitli S.C."/>
            <person name="Pyrih J."/>
            <person name="Halakuc P."/>
            <person name="Pipaliya S.V."/>
            <person name="Vacek V."/>
            <person name="Brzon O."/>
            <person name="Soukal P."/>
            <person name="Eme L."/>
            <person name="Dacks J.B."/>
            <person name="Karnkowska A."/>
            <person name="Elias M."/>
            <person name="Hampl V."/>
        </authorList>
    </citation>
    <scope>NUCLEOTIDE SEQUENCE [LARGE SCALE GENOMIC DNA]</scope>
    <source>
        <strain evidence="12">NAU3</strain>
        <tissue evidence="12">Gut</tissue>
    </source>
</reference>
<organism evidence="12 13">
    <name type="scientific">Blattamonas nauphoetae</name>
    <dbReference type="NCBI Taxonomy" id="2049346"/>
    <lineage>
        <taxon>Eukaryota</taxon>
        <taxon>Metamonada</taxon>
        <taxon>Preaxostyla</taxon>
        <taxon>Oxymonadida</taxon>
        <taxon>Blattamonas</taxon>
    </lineage>
</organism>
<dbReference type="Proteomes" id="UP001281761">
    <property type="component" value="Unassembled WGS sequence"/>
</dbReference>
<sequence length="1259" mass="141578">MNPEMAKLMITPDYSRLQFRAITLPNSLSVSLMHDPDATDSAIALSVFTGSVRDPEDRNGLNHFLEHMLFISTEKYPKEDDFQQFLTNQGGMYNGFTSDRNVSYFLTVKTKSFSEAIDRFSSFFICPTFNEDAADREVNAIQNEHSMHLNTDGYLISRVIDSCLDPHHPKRKYPCGTKETITSGGQSPKETVKTLRQLFATYYNAPNMRLAMYSELPLDEQEALVKQFFSDIPSTPVMSIWDEFIPKNISSVIDSINTLLSDVEYDLASSFHINKKPEELRETQEMLQKKYSEMGDIDDTFTMYLKQDHPTIPFPERTFDKSLPRSSVCVIVGKQPQNILSLRFPVPLIPASMGITTGILGMVVGHESEGSLLSLLKIRGLATSLSAGVAEDYLDFKMFLCDIVLTENGLNHLEDVITLFFETISLLSSVPSPLPPYLYNESSLQSAQHCHQTNSERPFSAALGASMVPLVTPKPFVFAQIMRGRVFSEKLFRDIMKYIRPDTMLSFLIVPVGKVGDFITSRIDQSLLGKIAEGTELFDSLDKTVQTAFGDVSKQTLGSDKILSCIAPLLKVDPFVNVLHFFIPFNPKYPKIWAEVAPHISPQLKIHEPNPYLSKDLSLHPIFDCSELHRQTSTKSTKNKGSAPVSKEIRTIEAILKEHGSILHEEAEHDFCVDPFRPHSLSYTPILPKLLPVVLDSITINTSTDPEHASRIASPTGSPTVLTPLYPILVLNQPGLRVYYKQSTANRTPIIAASIQIETNNKLDKEVIQTGKTGAMRLFSDLLVQKLNEKLYEMEMGSLEVTLNRNDDGFVMNIVGTRSNIRKGVELIASEFFRPSFSYSLFERVKRTRLDNLRTGMHGKPYQLAMQLRSIALSPEGLGFKPILEGTENLKYEDMMDLAKRIGKSVNVMALVNGNCGIEEAVEIVKVFCVPVEEGSEEQKDTTVAHPTILPPNSLSENRVVVLPPAKTFIIDHIHPKPSETNSSVLVSSTLTTAINVRAAILSSLLNTFLSPHIFNRLRTKETLGYLVTSFPQPSLWTTGLAILVQGAGHDVCVLQSRIMANMEAILNEELRELSDEEFAAIKAGLIHNSMKKASSISAEVEWSAEAMPREEWMARMEHSGVIKQIQKRELQEFCVMLWGGKDRLTQWREGQKSDETKTEEELQDPHAFNPIDYEDPTHLVVRVMPQHLKDCFHKPSSLEPFVRSENDAESDDEEEDEQAEKDVVYPPPLPPQFPVEFIDDPTQFRQFCSLSPNFRFVD</sequence>
<feature type="domain" description="Coenzyme PQQ synthesis protein F-like C-terminal lobe" evidence="11">
    <location>
        <begin position="1005"/>
        <end position="1102"/>
    </location>
</feature>
<dbReference type="PANTHER" id="PTHR43690">
    <property type="entry name" value="NARDILYSIN"/>
    <property type="match status" value="1"/>
</dbReference>
<dbReference type="InterPro" id="IPR007863">
    <property type="entry name" value="Peptidase_M16_C"/>
</dbReference>
<dbReference type="Pfam" id="PF00675">
    <property type="entry name" value="Peptidase_M16"/>
    <property type="match status" value="1"/>
</dbReference>
<keyword evidence="5" id="KW-0862">Zinc</keyword>
<evidence type="ECO:0000256" key="7">
    <source>
        <dbReference type="SAM" id="MobiDB-lite"/>
    </source>
</evidence>
<keyword evidence="3" id="KW-0479">Metal-binding</keyword>
<evidence type="ECO:0000256" key="4">
    <source>
        <dbReference type="ARBA" id="ARBA00022801"/>
    </source>
</evidence>
<dbReference type="InterPro" id="IPR054734">
    <property type="entry name" value="PqqF-like_C_4"/>
</dbReference>
<dbReference type="InterPro" id="IPR050626">
    <property type="entry name" value="Peptidase_M16"/>
</dbReference>
<comment type="similarity">
    <text evidence="1">Belongs to the peptidase M16 family.</text>
</comment>
<protein>
    <submittedName>
        <fullName evidence="12">Insulin-degrading enzyme</fullName>
        <ecNumber evidence="12">3.4.24.56</ecNumber>
    </submittedName>
</protein>
<evidence type="ECO:0000256" key="1">
    <source>
        <dbReference type="ARBA" id="ARBA00007261"/>
    </source>
</evidence>
<dbReference type="Pfam" id="PF16187">
    <property type="entry name" value="Peptidase_M16_M"/>
    <property type="match status" value="1"/>
</dbReference>
<dbReference type="Pfam" id="PF22456">
    <property type="entry name" value="PqqF-like_C_4"/>
    <property type="match status" value="1"/>
</dbReference>
<evidence type="ECO:0000259" key="8">
    <source>
        <dbReference type="Pfam" id="PF00675"/>
    </source>
</evidence>
<dbReference type="EMBL" id="JARBJD010000601">
    <property type="protein sequence ID" value="KAK2940799.1"/>
    <property type="molecule type" value="Genomic_DNA"/>
</dbReference>
<proteinExistence type="inferred from homology"/>
<gene>
    <name evidence="12" type="ORF">BLNAU_24286</name>
</gene>
<dbReference type="PANTHER" id="PTHR43690:SF18">
    <property type="entry name" value="INSULIN-DEGRADING ENZYME-RELATED"/>
    <property type="match status" value="1"/>
</dbReference>
<feature type="compositionally biased region" description="Acidic residues" evidence="7">
    <location>
        <begin position="1208"/>
        <end position="1220"/>
    </location>
</feature>
<dbReference type="InterPro" id="IPR011765">
    <property type="entry name" value="Pept_M16_N"/>
</dbReference>
<comment type="caution">
    <text evidence="12">The sequence shown here is derived from an EMBL/GenBank/DDBJ whole genome shotgun (WGS) entry which is preliminary data.</text>
</comment>
<keyword evidence="6" id="KW-0482">Metalloprotease</keyword>
<keyword evidence="13" id="KW-1185">Reference proteome</keyword>
<dbReference type="Gene3D" id="3.30.830.10">
    <property type="entry name" value="Metalloenzyme, LuxS/M16 peptidase-like"/>
    <property type="match status" value="4"/>
</dbReference>